<evidence type="ECO:0000256" key="1">
    <source>
        <dbReference type="ARBA" id="ARBA00006484"/>
    </source>
</evidence>
<dbReference type="KEGG" id="ffu:CLAFUR5_00303"/>
<dbReference type="EMBL" id="CP090163">
    <property type="protein sequence ID" value="UJO12387.1"/>
    <property type="molecule type" value="Genomic_DNA"/>
</dbReference>
<keyword evidence="2" id="KW-0560">Oxidoreductase</keyword>
<keyword evidence="4" id="KW-1185">Reference proteome</keyword>
<protein>
    <submittedName>
        <fullName evidence="3">Uncharacterized protein</fullName>
    </submittedName>
</protein>
<dbReference type="Gene3D" id="3.40.50.720">
    <property type="entry name" value="NAD(P)-binding Rossmann-like Domain"/>
    <property type="match status" value="1"/>
</dbReference>
<evidence type="ECO:0000313" key="3">
    <source>
        <dbReference type="EMBL" id="UJO12387.1"/>
    </source>
</evidence>
<dbReference type="PRINTS" id="PR00081">
    <property type="entry name" value="GDHRDH"/>
</dbReference>
<reference evidence="3" key="2">
    <citation type="journal article" date="2022" name="Microb. Genom.">
        <title>A chromosome-scale genome assembly of the tomato pathogen Cladosporium fulvum reveals a compartmentalized genome architecture and the presence of a dispensable chromosome.</title>
        <authorList>
            <person name="Zaccaron A.Z."/>
            <person name="Chen L.H."/>
            <person name="Samaras A."/>
            <person name="Stergiopoulos I."/>
        </authorList>
    </citation>
    <scope>NUCLEOTIDE SEQUENCE</scope>
    <source>
        <strain evidence="3">Race5_Kim</strain>
    </source>
</reference>
<dbReference type="RefSeq" id="XP_047756753.1">
    <property type="nucleotide sequence ID" value="XM_047899451.1"/>
</dbReference>
<dbReference type="Pfam" id="PF00106">
    <property type="entry name" value="adh_short"/>
    <property type="match status" value="1"/>
</dbReference>
<comment type="similarity">
    <text evidence="1">Belongs to the short-chain dehydrogenases/reductases (SDR) family.</text>
</comment>
<evidence type="ECO:0000313" key="4">
    <source>
        <dbReference type="Proteomes" id="UP000756132"/>
    </source>
</evidence>
<organism evidence="3 4">
    <name type="scientific">Passalora fulva</name>
    <name type="common">Tomato leaf mold</name>
    <name type="synonym">Cladosporium fulvum</name>
    <dbReference type="NCBI Taxonomy" id="5499"/>
    <lineage>
        <taxon>Eukaryota</taxon>
        <taxon>Fungi</taxon>
        <taxon>Dikarya</taxon>
        <taxon>Ascomycota</taxon>
        <taxon>Pezizomycotina</taxon>
        <taxon>Dothideomycetes</taxon>
        <taxon>Dothideomycetidae</taxon>
        <taxon>Mycosphaerellales</taxon>
        <taxon>Mycosphaerellaceae</taxon>
        <taxon>Fulvia</taxon>
    </lineage>
</organism>
<reference evidence="3" key="1">
    <citation type="submission" date="2021-12" db="EMBL/GenBank/DDBJ databases">
        <authorList>
            <person name="Zaccaron A."/>
            <person name="Stergiopoulos I."/>
        </authorList>
    </citation>
    <scope>NUCLEOTIDE SEQUENCE</scope>
    <source>
        <strain evidence="3">Race5_Kim</strain>
    </source>
</reference>
<dbReference type="InterPro" id="IPR002347">
    <property type="entry name" value="SDR_fam"/>
</dbReference>
<sequence>MARIFITGSSDGIGQAAAKPLTEQGHKVWLHARSQSRAKEAKAAVPNVEGVIIGDLTSIEDTKHLASEANKNGPWDSIVHNAGLGPSNSLGNTGDGLPSTFQVNSLAPYILTALMDKPKRLLYLSSGLHSGGTYSDSKLHDIILANAVARRWTDVQSCALDPGWIQTKMGGSGAPGVVSTPAKAIAEFAAGESGVFGNRTGAYGDPYGVKKPHQAAVREEMQEELLGICERFSGVGFPKV</sequence>
<dbReference type="OrthoDB" id="191139at2759"/>
<accession>A0A9Q8L7T6</accession>
<dbReference type="InterPro" id="IPR036291">
    <property type="entry name" value="NAD(P)-bd_dom_sf"/>
</dbReference>
<dbReference type="GeneID" id="71980181"/>
<proteinExistence type="inferred from homology"/>
<name>A0A9Q8L7T6_PASFU</name>
<dbReference type="GO" id="GO:0016491">
    <property type="term" value="F:oxidoreductase activity"/>
    <property type="evidence" value="ECO:0007669"/>
    <property type="project" value="UniProtKB-KW"/>
</dbReference>
<evidence type="ECO:0000256" key="2">
    <source>
        <dbReference type="ARBA" id="ARBA00023002"/>
    </source>
</evidence>
<dbReference type="PANTHER" id="PTHR24320">
    <property type="entry name" value="RETINOL DEHYDROGENASE"/>
    <property type="match status" value="1"/>
</dbReference>
<dbReference type="Proteomes" id="UP000756132">
    <property type="component" value="Chromosome 1"/>
</dbReference>
<gene>
    <name evidence="3" type="ORF">CLAFUR5_00303</name>
</gene>
<dbReference type="AlphaFoldDB" id="A0A9Q8L7T6"/>
<dbReference type="PANTHER" id="PTHR24320:SF274">
    <property type="entry name" value="CHAIN DEHYDROGENASE, PUTATIVE (AFU_ORTHOLOGUE AFUA_4G00440)-RELATED"/>
    <property type="match status" value="1"/>
</dbReference>
<dbReference type="SUPFAM" id="SSF51735">
    <property type="entry name" value="NAD(P)-binding Rossmann-fold domains"/>
    <property type="match status" value="1"/>
</dbReference>